<gene>
    <name evidence="1" type="ORF">OS493_026338</name>
</gene>
<dbReference type="AlphaFoldDB" id="A0A9X0D3T2"/>
<sequence length="151" mass="17041">MSLIVTFFINVSLGRKTTVLESGFMDQLKELYPQISGDSTLTITTWAKVYGTKYSRGYVIIVGIRHGIPIFGEIKQLLILDGNVVMCQYTALSVLEYATHLNAYKVAPRQNVSYVKQSELVDFHPLGKSKGFGCFANHFFVVLKYRVDCMQ</sequence>
<evidence type="ECO:0000313" key="2">
    <source>
        <dbReference type="Proteomes" id="UP001163046"/>
    </source>
</evidence>
<accession>A0A9X0D3T2</accession>
<organism evidence="1 2">
    <name type="scientific">Desmophyllum pertusum</name>
    <dbReference type="NCBI Taxonomy" id="174260"/>
    <lineage>
        <taxon>Eukaryota</taxon>
        <taxon>Metazoa</taxon>
        <taxon>Cnidaria</taxon>
        <taxon>Anthozoa</taxon>
        <taxon>Hexacorallia</taxon>
        <taxon>Scleractinia</taxon>
        <taxon>Caryophylliina</taxon>
        <taxon>Caryophylliidae</taxon>
        <taxon>Desmophyllum</taxon>
    </lineage>
</organism>
<comment type="caution">
    <text evidence="1">The sequence shown here is derived from an EMBL/GenBank/DDBJ whole genome shotgun (WGS) entry which is preliminary data.</text>
</comment>
<name>A0A9X0D3T2_9CNID</name>
<keyword evidence="2" id="KW-1185">Reference proteome</keyword>
<dbReference type="EMBL" id="MU825895">
    <property type="protein sequence ID" value="KAJ7383804.1"/>
    <property type="molecule type" value="Genomic_DNA"/>
</dbReference>
<evidence type="ECO:0000313" key="1">
    <source>
        <dbReference type="EMBL" id="KAJ7383804.1"/>
    </source>
</evidence>
<reference evidence="1" key="1">
    <citation type="submission" date="2023-01" db="EMBL/GenBank/DDBJ databases">
        <title>Genome assembly of the deep-sea coral Lophelia pertusa.</title>
        <authorList>
            <person name="Herrera S."/>
            <person name="Cordes E."/>
        </authorList>
    </citation>
    <scope>NUCLEOTIDE SEQUENCE</scope>
    <source>
        <strain evidence="1">USNM1676648</strain>
        <tissue evidence="1">Polyp</tissue>
    </source>
</reference>
<dbReference type="Proteomes" id="UP001163046">
    <property type="component" value="Unassembled WGS sequence"/>
</dbReference>
<protein>
    <submittedName>
        <fullName evidence="1">Uncharacterized protein</fullName>
    </submittedName>
</protein>
<dbReference type="OrthoDB" id="5948273at2759"/>
<proteinExistence type="predicted"/>